<organism evidence="3 4">
    <name type="scientific">Caerostris extrusa</name>
    <name type="common">Bark spider</name>
    <name type="synonym">Caerostris bankana</name>
    <dbReference type="NCBI Taxonomy" id="172846"/>
    <lineage>
        <taxon>Eukaryota</taxon>
        <taxon>Metazoa</taxon>
        <taxon>Ecdysozoa</taxon>
        <taxon>Arthropoda</taxon>
        <taxon>Chelicerata</taxon>
        <taxon>Arachnida</taxon>
        <taxon>Araneae</taxon>
        <taxon>Araneomorphae</taxon>
        <taxon>Entelegynae</taxon>
        <taxon>Araneoidea</taxon>
        <taxon>Araneidae</taxon>
        <taxon>Caerostris</taxon>
    </lineage>
</organism>
<dbReference type="Proteomes" id="UP001054945">
    <property type="component" value="Unassembled WGS sequence"/>
</dbReference>
<evidence type="ECO:0000256" key="1">
    <source>
        <dbReference type="SAM" id="MobiDB-lite"/>
    </source>
</evidence>
<dbReference type="EMBL" id="BPLR01019631">
    <property type="protein sequence ID" value="GIX69934.1"/>
    <property type="molecule type" value="Genomic_DNA"/>
</dbReference>
<evidence type="ECO:0000313" key="4">
    <source>
        <dbReference type="Proteomes" id="UP001054945"/>
    </source>
</evidence>
<feature type="compositionally biased region" description="Polar residues" evidence="1">
    <location>
        <begin position="72"/>
        <end position="90"/>
    </location>
</feature>
<feature type="region of interest" description="Disordered" evidence="1">
    <location>
        <begin position="49"/>
        <end position="120"/>
    </location>
</feature>
<proteinExistence type="predicted"/>
<name>A0AAV4MD37_CAEEX</name>
<dbReference type="InterPro" id="IPR031865">
    <property type="entry name" value="DUF4757"/>
</dbReference>
<feature type="compositionally biased region" description="Basic and acidic residues" evidence="1">
    <location>
        <begin position="95"/>
        <end position="109"/>
    </location>
</feature>
<protein>
    <recommendedName>
        <fullName evidence="2">DUF4757 domain-containing protein</fullName>
    </recommendedName>
</protein>
<keyword evidence="4" id="KW-1185">Reference proteome</keyword>
<dbReference type="AlphaFoldDB" id="A0AAV4MD37"/>
<comment type="caution">
    <text evidence="3">The sequence shown here is derived from an EMBL/GenBank/DDBJ whole genome shotgun (WGS) entry which is preliminary data.</text>
</comment>
<evidence type="ECO:0000313" key="3">
    <source>
        <dbReference type="EMBL" id="GIX69934.1"/>
    </source>
</evidence>
<evidence type="ECO:0000259" key="2">
    <source>
        <dbReference type="Pfam" id="PF15949"/>
    </source>
</evidence>
<reference evidence="3 4" key="1">
    <citation type="submission" date="2021-06" db="EMBL/GenBank/DDBJ databases">
        <title>Caerostris extrusa draft genome.</title>
        <authorList>
            <person name="Kono N."/>
            <person name="Arakawa K."/>
        </authorList>
    </citation>
    <scope>NUCLEOTIDE SEQUENCE [LARGE SCALE GENOMIC DNA]</scope>
</reference>
<feature type="domain" description="DUF4757" evidence="2">
    <location>
        <begin position="1"/>
        <end position="52"/>
    </location>
</feature>
<dbReference type="Pfam" id="PF15949">
    <property type="entry name" value="DUF4757"/>
    <property type="match status" value="1"/>
</dbReference>
<sequence>NLDNWKSRRRKVSEKVIQRAEEMRQIEAEEQLRQEKYLQQQRKIKKFSEIVEKGQGNDSGLGGTPEPDDTIDSQSSLLRSDTSEGMTSEAESVDSDIHKSDKIHEKEPPKVPQKPQKQLKKDKLIEEFGDGQKSESIESNLCGQENYNGIKNGNIKENISSIRNQIQENNRKISEEMDYQFGGFLQTLSFSISIKPGDNRGFGFTLKGGKDQDVLHSSKISLNIAQLMLLDLKKVIK</sequence>
<accession>A0AAV4MD37</accession>
<feature type="non-terminal residue" evidence="3">
    <location>
        <position position="1"/>
    </location>
</feature>
<gene>
    <name evidence="3" type="primary">AVEN_132710_1</name>
    <name evidence="3" type="ORF">CEXT_462851</name>
</gene>